<comment type="similarity">
    <text evidence="2 6">Belongs to the class-I pyridoxal-phosphate-dependent aminotransferase family.</text>
</comment>
<dbReference type="NCBIfam" id="NF005744">
    <property type="entry name" value="PRK07568.1"/>
    <property type="match status" value="1"/>
</dbReference>
<dbReference type="SUPFAM" id="SSF53383">
    <property type="entry name" value="PLP-dependent transferases"/>
    <property type="match status" value="1"/>
</dbReference>
<feature type="domain" description="Aminotransferase class I/classII large" evidence="7">
    <location>
        <begin position="32"/>
        <end position="381"/>
    </location>
</feature>
<evidence type="ECO:0000256" key="6">
    <source>
        <dbReference type="RuleBase" id="RU000481"/>
    </source>
</evidence>
<keyword evidence="5" id="KW-0663">Pyridoxal phosphate</keyword>
<gene>
    <name evidence="8" type="ORF">SAMN02745138_01084</name>
</gene>
<dbReference type="InterPro" id="IPR050596">
    <property type="entry name" value="AspAT/PAT-like"/>
</dbReference>
<evidence type="ECO:0000256" key="1">
    <source>
        <dbReference type="ARBA" id="ARBA00001933"/>
    </source>
</evidence>
<sequence length="399" mass="44566">MRISDRVQAMQNSPIRKFNPMAEAAEAAGVKIYHLNIGQPDIETPSVFWEAIKGFDQKVLAYAGSWGLPELQDAIVDYFKRFDMNLERNDVLITAGGSEALTLAFLSIINPGDEVIVAEPYYTNYLTFIQAADGVVKPVTTYAEEGYKYAIKERLEAVVTDKTKMISIVNPGNPTGCILSREDMRVIADFAKEHDLWILADEVYREFAYDGREMTSFGQIPDIEDRVIIIDSVSKRFSACGARIGCMVCKNKEFMAEVFKIAMGRLCVPTLDMVGATAMYKLPADFFNDVKAEYEHRRDVSYEALKKIPGVVCEKPGGAFYITCKLPVENTEDLLLFLLNEFRDNNETVMYAPAEGFYATPGLGKNELRIAYILNADDMARGIELLGKGIEAYKAAGNK</sequence>
<dbReference type="GO" id="GO:0030170">
    <property type="term" value="F:pyridoxal phosphate binding"/>
    <property type="evidence" value="ECO:0007669"/>
    <property type="project" value="InterPro"/>
</dbReference>
<keyword evidence="3 6" id="KW-0032">Aminotransferase</keyword>
<dbReference type="InterPro" id="IPR004839">
    <property type="entry name" value="Aminotransferase_I/II_large"/>
</dbReference>
<keyword evidence="9" id="KW-1185">Reference proteome</keyword>
<dbReference type="OrthoDB" id="9802328at2"/>
<evidence type="ECO:0000256" key="3">
    <source>
        <dbReference type="ARBA" id="ARBA00022576"/>
    </source>
</evidence>
<evidence type="ECO:0000256" key="2">
    <source>
        <dbReference type="ARBA" id="ARBA00007441"/>
    </source>
</evidence>
<dbReference type="InterPro" id="IPR015424">
    <property type="entry name" value="PyrdxlP-dep_Trfase"/>
</dbReference>
<dbReference type="PANTHER" id="PTHR46383">
    <property type="entry name" value="ASPARTATE AMINOTRANSFERASE"/>
    <property type="match status" value="1"/>
</dbReference>
<dbReference type="GO" id="GO:0006520">
    <property type="term" value="P:amino acid metabolic process"/>
    <property type="evidence" value="ECO:0007669"/>
    <property type="project" value="InterPro"/>
</dbReference>
<protein>
    <recommendedName>
        <fullName evidence="6">Aminotransferase</fullName>
        <ecNumber evidence="6">2.6.1.-</ecNumber>
    </recommendedName>
</protein>
<dbReference type="AlphaFoldDB" id="A0A1M6PFU5"/>
<evidence type="ECO:0000256" key="4">
    <source>
        <dbReference type="ARBA" id="ARBA00022679"/>
    </source>
</evidence>
<accession>A0A1M6PFU5</accession>
<proteinExistence type="inferred from homology"/>
<keyword evidence="4 6" id="KW-0808">Transferase</keyword>
<dbReference type="Gene3D" id="3.40.640.10">
    <property type="entry name" value="Type I PLP-dependent aspartate aminotransferase-like (Major domain)"/>
    <property type="match status" value="1"/>
</dbReference>
<dbReference type="Pfam" id="PF00155">
    <property type="entry name" value="Aminotran_1_2"/>
    <property type="match status" value="1"/>
</dbReference>
<dbReference type="InterPro" id="IPR004838">
    <property type="entry name" value="NHTrfase_class1_PyrdxlP-BS"/>
</dbReference>
<dbReference type="Gene3D" id="3.90.1150.10">
    <property type="entry name" value="Aspartate Aminotransferase, domain 1"/>
    <property type="match status" value="1"/>
</dbReference>
<evidence type="ECO:0000259" key="7">
    <source>
        <dbReference type="Pfam" id="PF00155"/>
    </source>
</evidence>
<name>A0A1M6PFU5_9FIRM</name>
<comment type="cofactor">
    <cofactor evidence="1 6">
        <name>pyridoxal 5'-phosphate</name>
        <dbReference type="ChEBI" id="CHEBI:597326"/>
    </cofactor>
</comment>
<dbReference type="RefSeq" id="WP_072849899.1">
    <property type="nucleotide sequence ID" value="NZ_FRAH01000014.1"/>
</dbReference>
<dbReference type="InterPro" id="IPR015422">
    <property type="entry name" value="PyrdxlP-dep_Trfase_small"/>
</dbReference>
<evidence type="ECO:0000313" key="8">
    <source>
        <dbReference type="EMBL" id="SHK06767.1"/>
    </source>
</evidence>
<organism evidence="8 9">
    <name type="scientific">Anaerotignum lactatifermentans DSM 14214</name>
    <dbReference type="NCBI Taxonomy" id="1121323"/>
    <lineage>
        <taxon>Bacteria</taxon>
        <taxon>Bacillati</taxon>
        <taxon>Bacillota</taxon>
        <taxon>Clostridia</taxon>
        <taxon>Lachnospirales</taxon>
        <taxon>Anaerotignaceae</taxon>
        <taxon>Anaerotignum</taxon>
    </lineage>
</organism>
<evidence type="ECO:0000256" key="5">
    <source>
        <dbReference type="ARBA" id="ARBA00022898"/>
    </source>
</evidence>
<dbReference type="EC" id="2.6.1.-" evidence="6"/>
<dbReference type="EMBL" id="FRAH01000014">
    <property type="protein sequence ID" value="SHK06767.1"/>
    <property type="molecule type" value="Genomic_DNA"/>
</dbReference>
<reference evidence="8 9" key="1">
    <citation type="submission" date="2016-11" db="EMBL/GenBank/DDBJ databases">
        <authorList>
            <person name="Jaros S."/>
            <person name="Januszkiewicz K."/>
            <person name="Wedrychowicz H."/>
        </authorList>
    </citation>
    <scope>NUCLEOTIDE SEQUENCE [LARGE SCALE GENOMIC DNA]</scope>
    <source>
        <strain evidence="8 9">DSM 14214</strain>
    </source>
</reference>
<evidence type="ECO:0000313" key="9">
    <source>
        <dbReference type="Proteomes" id="UP000183975"/>
    </source>
</evidence>
<dbReference type="GO" id="GO:0008483">
    <property type="term" value="F:transaminase activity"/>
    <property type="evidence" value="ECO:0007669"/>
    <property type="project" value="UniProtKB-KW"/>
</dbReference>
<dbReference type="InterPro" id="IPR015421">
    <property type="entry name" value="PyrdxlP-dep_Trfase_major"/>
</dbReference>
<dbReference type="CDD" id="cd00609">
    <property type="entry name" value="AAT_like"/>
    <property type="match status" value="1"/>
</dbReference>
<dbReference type="Proteomes" id="UP000183975">
    <property type="component" value="Unassembled WGS sequence"/>
</dbReference>
<dbReference type="PROSITE" id="PS00105">
    <property type="entry name" value="AA_TRANSFER_CLASS_1"/>
    <property type="match status" value="1"/>
</dbReference>